<name>A0A2A9M700_BESBE</name>
<organism evidence="2 3">
    <name type="scientific">Besnoitia besnoiti</name>
    <name type="common">Apicomplexan protozoan</name>
    <dbReference type="NCBI Taxonomy" id="94643"/>
    <lineage>
        <taxon>Eukaryota</taxon>
        <taxon>Sar</taxon>
        <taxon>Alveolata</taxon>
        <taxon>Apicomplexa</taxon>
        <taxon>Conoidasida</taxon>
        <taxon>Coccidia</taxon>
        <taxon>Eucoccidiorida</taxon>
        <taxon>Eimeriorina</taxon>
        <taxon>Sarcocystidae</taxon>
        <taxon>Besnoitia</taxon>
    </lineage>
</organism>
<evidence type="ECO:0000313" key="3">
    <source>
        <dbReference type="Proteomes" id="UP000224006"/>
    </source>
</evidence>
<dbReference type="AlphaFoldDB" id="A0A2A9M700"/>
<feature type="compositionally biased region" description="Basic and acidic residues" evidence="1">
    <location>
        <begin position="7"/>
        <end position="19"/>
    </location>
</feature>
<sequence length="280" mass="31233">MSWSPGTHEKQPQHREPHAARFRCPRLRTPFPSTHTRAGDDGARWRSELRSPTLYILCKSFFGCRGRDANCWLFKAFTSYLANFSAFHNRKGWTDEGNLDRNSQTGSLNEEGVGASRDTIDAFQTGFLAAAWPLRRFAAQQLVIAFDFFFVLPKISAFWGSGVGLKNVWWDALGRGARRECSDGRKEFTPSSETDLVDWGALHSRFKMKLTRASLGAAAAVLSSARQASAPRQVNNRQTINTQQPAMPSGTNLLGGDAEGYSFQPRTRSCLHMHPGYSPV</sequence>
<gene>
    <name evidence="2" type="ORF">BESB_081730</name>
</gene>
<evidence type="ECO:0000256" key="1">
    <source>
        <dbReference type="SAM" id="MobiDB-lite"/>
    </source>
</evidence>
<proteinExistence type="predicted"/>
<feature type="region of interest" description="Disordered" evidence="1">
    <location>
        <begin position="1"/>
        <end position="25"/>
    </location>
</feature>
<comment type="caution">
    <text evidence="2">The sequence shown here is derived from an EMBL/GenBank/DDBJ whole genome shotgun (WGS) entry which is preliminary data.</text>
</comment>
<protein>
    <submittedName>
        <fullName evidence="2">Uncharacterized protein</fullName>
    </submittedName>
</protein>
<feature type="compositionally biased region" description="Polar residues" evidence="1">
    <location>
        <begin position="232"/>
        <end position="249"/>
    </location>
</feature>
<reference evidence="2 3" key="1">
    <citation type="submission" date="2017-09" db="EMBL/GenBank/DDBJ databases">
        <title>Genome sequencing of Besnoitia besnoiti strain Bb-Ger1.</title>
        <authorList>
            <person name="Schares G."/>
            <person name="Venepally P."/>
            <person name="Lorenzi H.A."/>
        </authorList>
    </citation>
    <scope>NUCLEOTIDE SEQUENCE [LARGE SCALE GENOMIC DNA]</scope>
    <source>
        <strain evidence="2 3">Bb-Ger1</strain>
    </source>
</reference>
<dbReference type="RefSeq" id="XP_029216983.1">
    <property type="nucleotide sequence ID" value="XM_029366523.1"/>
</dbReference>
<dbReference type="KEGG" id="bbes:BESB_081730"/>
<accession>A0A2A9M700</accession>
<dbReference type="Proteomes" id="UP000224006">
    <property type="component" value="Chromosome VIII"/>
</dbReference>
<keyword evidence="3" id="KW-1185">Reference proteome</keyword>
<feature type="region of interest" description="Disordered" evidence="1">
    <location>
        <begin position="229"/>
        <end position="249"/>
    </location>
</feature>
<dbReference type="GeneID" id="40313099"/>
<dbReference type="EMBL" id="NWUJ01000009">
    <property type="protein sequence ID" value="PFH32974.1"/>
    <property type="molecule type" value="Genomic_DNA"/>
</dbReference>
<dbReference type="VEuPathDB" id="ToxoDB:BESB_081730"/>
<evidence type="ECO:0000313" key="2">
    <source>
        <dbReference type="EMBL" id="PFH32974.1"/>
    </source>
</evidence>